<evidence type="ECO:0000259" key="3">
    <source>
        <dbReference type="Pfam" id="PF22725"/>
    </source>
</evidence>
<dbReference type="GO" id="GO:0000166">
    <property type="term" value="F:nucleotide binding"/>
    <property type="evidence" value="ECO:0007669"/>
    <property type="project" value="InterPro"/>
</dbReference>
<dbReference type="EC" id="1.1.1.292" evidence="4"/>
<dbReference type="Pfam" id="PF22725">
    <property type="entry name" value="GFO_IDH_MocA_C3"/>
    <property type="match status" value="1"/>
</dbReference>
<dbReference type="InterPro" id="IPR000683">
    <property type="entry name" value="Gfo/Idh/MocA-like_OxRdtase_N"/>
</dbReference>
<dbReference type="PANTHER" id="PTHR43818">
    <property type="entry name" value="BCDNA.GH03377"/>
    <property type="match status" value="1"/>
</dbReference>
<dbReference type="EMBL" id="CP036525">
    <property type="protein sequence ID" value="QDT07745.1"/>
    <property type="molecule type" value="Genomic_DNA"/>
</dbReference>
<proteinExistence type="predicted"/>
<dbReference type="SUPFAM" id="SSF55347">
    <property type="entry name" value="Glyceraldehyde-3-phosphate dehydrogenase-like, C-terminal domain"/>
    <property type="match status" value="1"/>
</dbReference>
<evidence type="ECO:0000256" key="1">
    <source>
        <dbReference type="ARBA" id="ARBA00023002"/>
    </source>
</evidence>
<protein>
    <submittedName>
        <fullName evidence="4">1,5-anhydro-D-fructose reductase</fullName>
        <ecNumber evidence="4">1.1.1.292</ecNumber>
    </submittedName>
</protein>
<sequence length="385" mass="42113">MNTQPCAAVVGTGFIGPVHVEALKRAGVQVTGILGSSPAKSVAAAQSLGLPRGYQSFDEVLADETVDAVHLTTPNRFHFEQAAACLRSGKHVMCEKPLAMNSAQSQELVQLARQSGLAAGVAYNIRFYPLCHEAAARARTADFGDCLHITGSYVQDWLLKPTDYNWRVIAEDGGELRAVADIGTHWLDLVQFVTGLHVQSVCADLQTVHATRQRPTGETRSFSHSNDAATHPVSITTEDAGCILLKFSDLSRGSLHVSQTTAGRKNCLRFEIAGSGQSLAWDSQQPNSLWIGHRDRPSETLIRDPALMSPSAAQVTSYPGGHNEGFPDTFKQLFRTFYASIEAHDFGPSQKYPMFIDGHREILLCEAILQSHRQQAWVDVDRFED</sequence>
<dbReference type="PANTHER" id="PTHR43818:SF11">
    <property type="entry name" value="BCDNA.GH03377"/>
    <property type="match status" value="1"/>
</dbReference>
<evidence type="ECO:0000259" key="2">
    <source>
        <dbReference type="Pfam" id="PF01408"/>
    </source>
</evidence>
<dbReference type="InterPro" id="IPR050463">
    <property type="entry name" value="Gfo/Idh/MocA_oxidrdct_glycsds"/>
</dbReference>
<feature type="domain" description="GFO/IDH/MocA-like oxidoreductase" evidence="3">
    <location>
        <begin position="138"/>
        <end position="279"/>
    </location>
</feature>
<reference evidence="4 5" key="1">
    <citation type="submission" date="2019-02" db="EMBL/GenBank/DDBJ databases">
        <title>Deep-cultivation of Planctomycetes and their phenomic and genomic characterization uncovers novel biology.</title>
        <authorList>
            <person name="Wiegand S."/>
            <person name="Jogler M."/>
            <person name="Boedeker C."/>
            <person name="Pinto D."/>
            <person name="Vollmers J."/>
            <person name="Rivas-Marin E."/>
            <person name="Kohn T."/>
            <person name="Peeters S.H."/>
            <person name="Heuer A."/>
            <person name="Rast P."/>
            <person name="Oberbeckmann S."/>
            <person name="Bunk B."/>
            <person name="Jeske O."/>
            <person name="Meyerdierks A."/>
            <person name="Storesund J.E."/>
            <person name="Kallscheuer N."/>
            <person name="Luecker S."/>
            <person name="Lage O.M."/>
            <person name="Pohl T."/>
            <person name="Merkel B.J."/>
            <person name="Hornburger P."/>
            <person name="Mueller R.-W."/>
            <person name="Bruemmer F."/>
            <person name="Labrenz M."/>
            <person name="Spormann A.M."/>
            <person name="Op den Camp H."/>
            <person name="Overmann J."/>
            <person name="Amann R."/>
            <person name="Jetten M.S.M."/>
            <person name="Mascher T."/>
            <person name="Medema M.H."/>
            <person name="Devos D.P."/>
            <person name="Kaster A.-K."/>
            <person name="Ovreas L."/>
            <person name="Rohde M."/>
            <person name="Galperin M.Y."/>
            <person name="Jogler C."/>
        </authorList>
    </citation>
    <scope>NUCLEOTIDE SEQUENCE [LARGE SCALE GENOMIC DNA]</scope>
    <source>
        <strain evidence="4 5">K22_7</strain>
    </source>
</reference>
<keyword evidence="1 4" id="KW-0560">Oxidoreductase</keyword>
<feature type="domain" description="Gfo/Idh/MocA-like oxidoreductase N-terminal" evidence="2">
    <location>
        <begin position="8"/>
        <end position="122"/>
    </location>
</feature>
<dbReference type="AlphaFoldDB" id="A0A517NKS9"/>
<dbReference type="InterPro" id="IPR055170">
    <property type="entry name" value="GFO_IDH_MocA-like_dom"/>
</dbReference>
<dbReference type="Pfam" id="PF01408">
    <property type="entry name" value="GFO_IDH_MocA"/>
    <property type="match status" value="1"/>
</dbReference>
<dbReference type="RefSeq" id="WP_145176140.1">
    <property type="nucleotide sequence ID" value="NZ_CP036525.1"/>
</dbReference>
<organism evidence="4 5">
    <name type="scientific">Rubripirellula lacrimiformis</name>
    <dbReference type="NCBI Taxonomy" id="1930273"/>
    <lineage>
        <taxon>Bacteria</taxon>
        <taxon>Pseudomonadati</taxon>
        <taxon>Planctomycetota</taxon>
        <taxon>Planctomycetia</taxon>
        <taxon>Pirellulales</taxon>
        <taxon>Pirellulaceae</taxon>
        <taxon>Rubripirellula</taxon>
    </lineage>
</organism>
<evidence type="ECO:0000313" key="4">
    <source>
        <dbReference type="EMBL" id="QDT07745.1"/>
    </source>
</evidence>
<dbReference type="Gene3D" id="3.40.50.720">
    <property type="entry name" value="NAD(P)-binding Rossmann-like Domain"/>
    <property type="match status" value="1"/>
</dbReference>
<dbReference type="Gene3D" id="3.30.360.10">
    <property type="entry name" value="Dihydrodipicolinate Reductase, domain 2"/>
    <property type="match status" value="1"/>
</dbReference>
<dbReference type="InterPro" id="IPR036291">
    <property type="entry name" value="NAD(P)-bd_dom_sf"/>
</dbReference>
<dbReference type="Proteomes" id="UP000318538">
    <property type="component" value="Chromosome"/>
</dbReference>
<evidence type="ECO:0000313" key="5">
    <source>
        <dbReference type="Proteomes" id="UP000318538"/>
    </source>
</evidence>
<name>A0A517NKS9_9BACT</name>
<dbReference type="SUPFAM" id="SSF51735">
    <property type="entry name" value="NAD(P)-binding Rossmann-fold domains"/>
    <property type="match status" value="1"/>
</dbReference>
<dbReference type="GO" id="GO:0033712">
    <property type="term" value="F:1,5-anhydro-D-fructose reductase (1,5-anhydro-D-mannitol-forming) activity"/>
    <property type="evidence" value="ECO:0007669"/>
    <property type="project" value="UniProtKB-EC"/>
</dbReference>
<accession>A0A517NKS9</accession>
<gene>
    <name evidence="4" type="primary">afr_6</name>
    <name evidence="4" type="ORF">K227x_61730</name>
</gene>
<keyword evidence="5" id="KW-1185">Reference proteome</keyword>
<dbReference type="OrthoDB" id="9815825at2"/>
<dbReference type="KEGG" id="rlc:K227x_61730"/>